<accession>A0A6J5F9W7</accession>
<evidence type="ECO:0000256" key="4">
    <source>
        <dbReference type="ARBA" id="ARBA00023026"/>
    </source>
</evidence>
<name>A0A6J5F9W7_9BURK</name>
<dbReference type="Gene3D" id="3.30.2430.10">
    <property type="entry name" value="phosphothreonine lyase"/>
    <property type="match status" value="1"/>
</dbReference>
<evidence type="ECO:0000256" key="6">
    <source>
        <dbReference type="SAM" id="MobiDB-lite"/>
    </source>
</evidence>
<keyword evidence="4" id="KW-0843">Virulence</keyword>
<dbReference type="Pfam" id="PF03536">
    <property type="entry name" value="VRP3"/>
    <property type="match status" value="1"/>
</dbReference>
<keyword evidence="3" id="KW-0964">Secreted</keyword>
<dbReference type="GO" id="GO:0005576">
    <property type="term" value="C:extracellular region"/>
    <property type="evidence" value="ECO:0007669"/>
    <property type="project" value="UniProtKB-SubCell"/>
</dbReference>
<dbReference type="GO" id="GO:0016829">
    <property type="term" value="F:lyase activity"/>
    <property type="evidence" value="ECO:0007669"/>
    <property type="project" value="UniProtKB-KW"/>
</dbReference>
<organism evidence="7 8">
    <name type="scientific">Paraburkholderia humisilvae</name>
    <dbReference type="NCBI Taxonomy" id="627669"/>
    <lineage>
        <taxon>Bacteria</taxon>
        <taxon>Pseudomonadati</taxon>
        <taxon>Pseudomonadota</taxon>
        <taxon>Betaproteobacteria</taxon>
        <taxon>Burkholderiales</taxon>
        <taxon>Burkholderiaceae</taxon>
        <taxon>Paraburkholderia</taxon>
    </lineage>
</organism>
<proteinExistence type="inferred from homology"/>
<evidence type="ECO:0000256" key="2">
    <source>
        <dbReference type="ARBA" id="ARBA00009168"/>
    </source>
</evidence>
<comment type="similarity">
    <text evidence="2">Belongs to the phosphothreonine lyase family.</text>
</comment>
<feature type="region of interest" description="Disordered" evidence="6">
    <location>
        <begin position="1"/>
        <end position="31"/>
    </location>
</feature>
<evidence type="ECO:0000256" key="5">
    <source>
        <dbReference type="ARBA" id="ARBA00023239"/>
    </source>
</evidence>
<evidence type="ECO:0000256" key="1">
    <source>
        <dbReference type="ARBA" id="ARBA00004613"/>
    </source>
</evidence>
<feature type="compositionally biased region" description="Polar residues" evidence="6">
    <location>
        <begin position="22"/>
        <end position="31"/>
    </location>
</feature>
<dbReference type="Proteomes" id="UP000494363">
    <property type="component" value="Unassembled WGS sequence"/>
</dbReference>
<dbReference type="InterPro" id="IPR003519">
    <property type="entry name" value="OspF/SpvC"/>
</dbReference>
<dbReference type="EMBL" id="CADIKH010000295">
    <property type="protein sequence ID" value="CAB3775173.1"/>
    <property type="molecule type" value="Genomic_DNA"/>
</dbReference>
<keyword evidence="8" id="KW-1185">Reference proteome</keyword>
<dbReference type="InterPro" id="IPR038498">
    <property type="entry name" value="OspF/SpvC_sf"/>
</dbReference>
<evidence type="ECO:0008006" key="9">
    <source>
        <dbReference type="Google" id="ProtNLM"/>
    </source>
</evidence>
<reference evidence="7 8" key="1">
    <citation type="submission" date="2020-04" db="EMBL/GenBank/DDBJ databases">
        <authorList>
            <person name="De Canck E."/>
        </authorList>
    </citation>
    <scope>NUCLEOTIDE SEQUENCE [LARGE SCALE GENOMIC DNA]</scope>
    <source>
        <strain evidence="7 8">LMG 29542</strain>
    </source>
</reference>
<gene>
    <name evidence="7" type="ORF">LMG29542_08555</name>
</gene>
<dbReference type="AlphaFoldDB" id="A0A6J5F9W7"/>
<evidence type="ECO:0000313" key="8">
    <source>
        <dbReference type="Proteomes" id="UP000494363"/>
    </source>
</evidence>
<sequence length="304" mass="33729">MDNRISSSPRPDQYARPEHNPPSRSAEQTTFSAVRRQATTTAQPFPGALAVAAEVVRGSEPATVRKRPGRLDLTSVKPAQPVEPFQRLNEHFEQIKSLMKAAPRSEFSEVYPLPDYGQMHSVALLGEQHHGFRVTKPPEKMDGAGFIHANAGRNGRFDGDKFHVSVANDQLESGFAALASLLFSPDSPVREWKMTDLNAGRPDTPEGRRVTQGAQFTLYVRTGADGHYSAGQLKRIKDFVSEMERTLAAQGIGMGERPASDVAPEHWNYVSYRNEQRSGRDGTEEQALALQREPFFRLVSDCPQ</sequence>
<feature type="compositionally biased region" description="Polar residues" evidence="6">
    <location>
        <begin position="1"/>
        <end position="10"/>
    </location>
</feature>
<evidence type="ECO:0000256" key="3">
    <source>
        <dbReference type="ARBA" id="ARBA00022525"/>
    </source>
</evidence>
<evidence type="ECO:0000313" key="7">
    <source>
        <dbReference type="EMBL" id="CAB3775173.1"/>
    </source>
</evidence>
<protein>
    <recommendedName>
        <fullName evidence="9">Type III effector phosphothreonine lyase</fullName>
    </recommendedName>
</protein>
<comment type="subcellular location">
    <subcellularLocation>
        <location evidence="1">Secreted</location>
    </subcellularLocation>
</comment>
<keyword evidence="5" id="KW-0456">Lyase</keyword>